<dbReference type="EMBL" id="JATAAI010000014">
    <property type="protein sequence ID" value="KAK1741145.1"/>
    <property type="molecule type" value="Genomic_DNA"/>
</dbReference>
<accession>A0AAD8Y8T8</accession>
<sequence length="106" mass="12304">MDFRINCYFMKDSSQLLGYQSDLPPILSYKNIKPRAINICDDVHANVRRLLVDHGTDAAIWIKEYLMENPTVEIASPEYLCVCWIAGVLILVQLHREMVTFIYLLN</sequence>
<organism evidence="1 2">
    <name type="scientific">Skeletonema marinoi</name>
    <dbReference type="NCBI Taxonomy" id="267567"/>
    <lineage>
        <taxon>Eukaryota</taxon>
        <taxon>Sar</taxon>
        <taxon>Stramenopiles</taxon>
        <taxon>Ochrophyta</taxon>
        <taxon>Bacillariophyta</taxon>
        <taxon>Coscinodiscophyceae</taxon>
        <taxon>Thalassiosirophycidae</taxon>
        <taxon>Thalassiosirales</taxon>
        <taxon>Skeletonemataceae</taxon>
        <taxon>Skeletonema</taxon>
        <taxon>Skeletonema marinoi-dohrnii complex</taxon>
    </lineage>
</organism>
<dbReference type="Proteomes" id="UP001224775">
    <property type="component" value="Unassembled WGS sequence"/>
</dbReference>
<proteinExistence type="predicted"/>
<name>A0AAD8Y8T8_9STRA</name>
<evidence type="ECO:0000313" key="1">
    <source>
        <dbReference type="EMBL" id="KAK1741145.1"/>
    </source>
</evidence>
<reference evidence="1" key="1">
    <citation type="submission" date="2023-06" db="EMBL/GenBank/DDBJ databases">
        <title>Survivors Of The Sea: Transcriptome response of Skeletonema marinoi to long-term dormancy.</title>
        <authorList>
            <person name="Pinder M.I.M."/>
            <person name="Kourtchenko O."/>
            <person name="Robertson E.K."/>
            <person name="Larsson T."/>
            <person name="Maumus F."/>
            <person name="Osuna-Cruz C.M."/>
            <person name="Vancaester E."/>
            <person name="Stenow R."/>
            <person name="Vandepoele K."/>
            <person name="Ploug H."/>
            <person name="Bruchert V."/>
            <person name="Godhe A."/>
            <person name="Topel M."/>
        </authorList>
    </citation>
    <scope>NUCLEOTIDE SEQUENCE</scope>
    <source>
        <strain evidence="1">R05AC</strain>
    </source>
</reference>
<gene>
    <name evidence="1" type="ORF">QTG54_008397</name>
</gene>
<dbReference type="AlphaFoldDB" id="A0AAD8Y8T8"/>
<keyword evidence="2" id="KW-1185">Reference proteome</keyword>
<comment type="caution">
    <text evidence="1">The sequence shown here is derived from an EMBL/GenBank/DDBJ whole genome shotgun (WGS) entry which is preliminary data.</text>
</comment>
<protein>
    <submittedName>
        <fullName evidence="1">Uncharacterized protein</fullName>
    </submittedName>
</protein>
<evidence type="ECO:0000313" key="2">
    <source>
        <dbReference type="Proteomes" id="UP001224775"/>
    </source>
</evidence>